<feature type="domain" description="Mutator-like transposase" evidence="2">
    <location>
        <begin position="1"/>
        <end position="139"/>
    </location>
</feature>
<evidence type="ECO:0000313" key="4">
    <source>
        <dbReference type="Proteomes" id="UP000075809"/>
    </source>
</evidence>
<dbReference type="InterPro" id="IPR049012">
    <property type="entry name" value="Mutator_transp_dom"/>
</dbReference>
<dbReference type="AlphaFoldDB" id="A0A151X0S8"/>
<dbReference type="Pfam" id="PF20700">
    <property type="entry name" value="Mutator"/>
    <property type="match status" value="1"/>
</dbReference>
<organism evidence="3 4">
    <name type="scientific">Mycetomoellerius zeteki</name>
    <dbReference type="NCBI Taxonomy" id="64791"/>
    <lineage>
        <taxon>Eukaryota</taxon>
        <taxon>Metazoa</taxon>
        <taxon>Ecdysozoa</taxon>
        <taxon>Arthropoda</taxon>
        <taxon>Hexapoda</taxon>
        <taxon>Insecta</taxon>
        <taxon>Pterygota</taxon>
        <taxon>Neoptera</taxon>
        <taxon>Endopterygota</taxon>
        <taxon>Hymenoptera</taxon>
        <taxon>Apocrita</taxon>
        <taxon>Aculeata</taxon>
        <taxon>Formicoidea</taxon>
        <taxon>Formicidae</taxon>
        <taxon>Myrmicinae</taxon>
        <taxon>Mycetomoellerius</taxon>
    </lineage>
</organism>
<evidence type="ECO:0000259" key="2">
    <source>
        <dbReference type="Pfam" id="PF20700"/>
    </source>
</evidence>
<sequence length="304" mass="34714">MEVDSVKEMFGRSIDQYGVKYTRYIGDGDSATYKGLLNLNPYDVQVEKLECYLHVKKRMGTRCRNLKKQTKGLGGRSKNTVKLTDKLINKLQKYYGLAITRHQDNVDEMYKEIWATLYHLSSTDKSPNHKNCPAGENSCSYRRAEANGMDVSKFKHDYLPLDNDVTKALEPIYTDLSSRELLERCKGRNTQNNNESYNGLLWHFAPKHLHNGMNTIKLANFLAVSIFNDGFYSILKMLQVMDVIIGPIAKEYAIQRDDSRINQAELRHEASSKEGRTARRQALASQQALFEEEEGPLYGPGIAD</sequence>
<feature type="compositionally biased region" description="Low complexity" evidence="1">
    <location>
        <begin position="280"/>
        <end position="289"/>
    </location>
</feature>
<feature type="region of interest" description="Disordered" evidence="1">
    <location>
        <begin position="267"/>
        <end position="304"/>
    </location>
</feature>
<proteinExistence type="predicted"/>
<dbReference type="Proteomes" id="UP000075809">
    <property type="component" value="Unassembled WGS sequence"/>
</dbReference>
<dbReference type="EMBL" id="KQ982621">
    <property type="protein sequence ID" value="KYQ53743.1"/>
    <property type="molecule type" value="Genomic_DNA"/>
</dbReference>
<feature type="compositionally biased region" description="Basic and acidic residues" evidence="1">
    <location>
        <begin position="267"/>
        <end position="277"/>
    </location>
</feature>
<name>A0A151X0S8_9HYME</name>
<reference evidence="3 4" key="1">
    <citation type="submission" date="2015-09" db="EMBL/GenBank/DDBJ databases">
        <title>Trachymyrmex zeteki WGS genome.</title>
        <authorList>
            <person name="Nygaard S."/>
            <person name="Hu H."/>
            <person name="Boomsma J."/>
            <person name="Zhang G."/>
        </authorList>
    </citation>
    <scope>NUCLEOTIDE SEQUENCE [LARGE SCALE GENOMIC DNA]</scope>
    <source>
        <strain evidence="3">Tzet28-1</strain>
        <tissue evidence="3">Whole body</tissue>
    </source>
</reference>
<keyword evidence="4" id="KW-1185">Reference proteome</keyword>
<accession>A0A151X0S8</accession>
<evidence type="ECO:0000313" key="3">
    <source>
        <dbReference type="EMBL" id="KYQ53743.1"/>
    </source>
</evidence>
<gene>
    <name evidence="3" type="ORF">ALC60_07326</name>
</gene>
<protein>
    <recommendedName>
        <fullName evidence="2">Mutator-like transposase domain-containing protein</fullName>
    </recommendedName>
</protein>
<evidence type="ECO:0000256" key="1">
    <source>
        <dbReference type="SAM" id="MobiDB-lite"/>
    </source>
</evidence>